<feature type="transmembrane region" description="Helical" evidence="1">
    <location>
        <begin position="6"/>
        <end position="25"/>
    </location>
</feature>
<gene>
    <name evidence="3" type="ORF">F6X51_09850</name>
</gene>
<comment type="caution">
    <text evidence="3">The sequence shown here is derived from an EMBL/GenBank/DDBJ whole genome shotgun (WGS) entry which is preliminary data.</text>
</comment>
<feature type="transmembrane region" description="Helical" evidence="1">
    <location>
        <begin position="32"/>
        <end position="52"/>
    </location>
</feature>
<dbReference type="AlphaFoldDB" id="A0A6N6MVY1"/>
<reference evidence="3 4" key="1">
    <citation type="submission" date="2019-09" db="EMBL/GenBank/DDBJ databases">
        <title>YIM 132548 draft genome.</title>
        <authorList>
            <person name="Jiang L."/>
        </authorList>
    </citation>
    <scope>NUCLEOTIDE SEQUENCE [LARGE SCALE GENOMIC DNA]</scope>
    <source>
        <strain evidence="3 4">YIM 132548</strain>
    </source>
</reference>
<accession>A0A6N6MVY1</accession>
<evidence type="ECO:0000259" key="2">
    <source>
        <dbReference type="Pfam" id="PF00892"/>
    </source>
</evidence>
<keyword evidence="4" id="KW-1185">Reference proteome</keyword>
<name>A0A6N6MVY1_9HYPH</name>
<dbReference type="Gene3D" id="1.10.3730.20">
    <property type="match status" value="1"/>
</dbReference>
<dbReference type="InterPro" id="IPR037185">
    <property type="entry name" value="EmrE-like"/>
</dbReference>
<evidence type="ECO:0000313" key="3">
    <source>
        <dbReference type="EMBL" id="KAB1074013.1"/>
    </source>
</evidence>
<protein>
    <submittedName>
        <fullName evidence="3">EamA family transporter</fullName>
    </submittedName>
</protein>
<dbReference type="EMBL" id="VZZJ01000006">
    <property type="protein sequence ID" value="KAB1074013.1"/>
    <property type="molecule type" value="Genomic_DNA"/>
</dbReference>
<dbReference type="InterPro" id="IPR000620">
    <property type="entry name" value="EamA_dom"/>
</dbReference>
<organism evidence="3 4">
    <name type="scientific">Methylobacterium planeticum</name>
    <dbReference type="NCBI Taxonomy" id="2615211"/>
    <lineage>
        <taxon>Bacteria</taxon>
        <taxon>Pseudomonadati</taxon>
        <taxon>Pseudomonadota</taxon>
        <taxon>Alphaproteobacteria</taxon>
        <taxon>Hyphomicrobiales</taxon>
        <taxon>Methylobacteriaceae</taxon>
        <taxon>Methylobacterium</taxon>
    </lineage>
</organism>
<proteinExistence type="predicted"/>
<feature type="transmembrane region" description="Helical" evidence="1">
    <location>
        <begin position="72"/>
        <end position="91"/>
    </location>
</feature>
<keyword evidence="1" id="KW-0812">Transmembrane</keyword>
<feature type="domain" description="EamA" evidence="2">
    <location>
        <begin position="4"/>
        <end position="141"/>
    </location>
</feature>
<dbReference type="Proteomes" id="UP000441523">
    <property type="component" value="Unassembled WGS sequence"/>
</dbReference>
<evidence type="ECO:0000313" key="4">
    <source>
        <dbReference type="Proteomes" id="UP000441523"/>
    </source>
</evidence>
<feature type="transmembrane region" description="Helical" evidence="1">
    <location>
        <begin position="98"/>
        <end position="118"/>
    </location>
</feature>
<dbReference type="GO" id="GO:0016020">
    <property type="term" value="C:membrane"/>
    <property type="evidence" value="ECO:0007669"/>
    <property type="project" value="InterPro"/>
</dbReference>
<dbReference type="Pfam" id="PF00892">
    <property type="entry name" value="EamA"/>
    <property type="match status" value="1"/>
</dbReference>
<feature type="transmembrane region" description="Helical" evidence="1">
    <location>
        <begin position="124"/>
        <end position="141"/>
    </location>
</feature>
<dbReference type="RefSeq" id="WP_150963061.1">
    <property type="nucleotide sequence ID" value="NZ_VZZJ01000006.1"/>
</dbReference>
<sequence length="142" mass="14294">MHYIAWAVLGMVGYSTVTLMVKLATRTGDLNAFAVLAIATSMVAVAAVINAWFSGSFAGKAFVDFAKPGALYAYAAGLALTIAVGSLFKGLSLGPASIVVPVYGMFIVGGALLGIVVLGEPVTAKRAIGMVLAVAGVLLVAS</sequence>
<keyword evidence="1" id="KW-0472">Membrane</keyword>
<dbReference type="SUPFAM" id="SSF103481">
    <property type="entry name" value="Multidrug resistance efflux transporter EmrE"/>
    <property type="match status" value="1"/>
</dbReference>
<keyword evidence="1" id="KW-1133">Transmembrane helix</keyword>
<evidence type="ECO:0000256" key="1">
    <source>
        <dbReference type="SAM" id="Phobius"/>
    </source>
</evidence>